<dbReference type="InterPro" id="IPR016084">
    <property type="entry name" value="Haem_Oase-like_multi-hlx"/>
</dbReference>
<dbReference type="GO" id="GO:0009228">
    <property type="term" value="P:thiamine biosynthetic process"/>
    <property type="evidence" value="ECO:0007669"/>
    <property type="project" value="InterPro"/>
</dbReference>
<dbReference type="PANTHER" id="PTHR20858">
    <property type="entry name" value="PHOSPHOMETHYLPYRIMIDINE KINASE"/>
    <property type="match status" value="1"/>
</dbReference>
<dbReference type="Gene3D" id="3.40.1190.20">
    <property type="match status" value="1"/>
</dbReference>
<dbReference type="CDD" id="cd01169">
    <property type="entry name" value="HMPP_kinase"/>
    <property type="match status" value="1"/>
</dbReference>
<dbReference type="GO" id="GO:0008902">
    <property type="term" value="F:hydroxymethylpyrimidine kinase activity"/>
    <property type="evidence" value="ECO:0007669"/>
    <property type="project" value="TreeGrafter"/>
</dbReference>
<proteinExistence type="predicted"/>
<feature type="domain" description="Pyridoxamine kinase/Phosphomethylpyrimidine kinase" evidence="2">
    <location>
        <begin position="22"/>
        <end position="202"/>
    </location>
</feature>
<dbReference type="GeneID" id="37021935"/>
<feature type="domain" description="Pyridoxamine kinase/Phosphomethylpyrimidine kinase" evidence="2">
    <location>
        <begin position="253"/>
        <end position="343"/>
    </location>
</feature>
<dbReference type="InterPro" id="IPR004305">
    <property type="entry name" value="Thiaminase-2/PQQC"/>
</dbReference>
<dbReference type="AlphaFoldDB" id="A0A316V5K3"/>
<dbReference type="SUPFAM" id="SSF53613">
    <property type="entry name" value="Ribokinase-like"/>
    <property type="match status" value="2"/>
</dbReference>
<accession>A0A316V5K3</accession>
<dbReference type="OrthoDB" id="10028886at2759"/>
<evidence type="ECO:0000259" key="1">
    <source>
        <dbReference type="Pfam" id="PF03070"/>
    </source>
</evidence>
<dbReference type="EMBL" id="KZ819605">
    <property type="protein sequence ID" value="PWN32504.1"/>
    <property type="molecule type" value="Genomic_DNA"/>
</dbReference>
<dbReference type="InParanoid" id="A0A316V5K3"/>
<dbReference type="Gene3D" id="1.20.910.10">
    <property type="entry name" value="Heme oxygenase-like"/>
    <property type="match status" value="1"/>
</dbReference>
<dbReference type="Proteomes" id="UP000245771">
    <property type="component" value="Unassembled WGS sequence"/>
</dbReference>
<dbReference type="STRING" id="1280837.A0A316V5K3"/>
<evidence type="ECO:0008006" key="5">
    <source>
        <dbReference type="Google" id="ProtNLM"/>
    </source>
</evidence>
<evidence type="ECO:0000313" key="4">
    <source>
        <dbReference type="Proteomes" id="UP000245771"/>
    </source>
</evidence>
<reference evidence="3 4" key="1">
    <citation type="journal article" date="2018" name="Mol. Biol. Evol.">
        <title>Broad Genomic Sampling Reveals a Smut Pathogenic Ancestry of the Fungal Clade Ustilaginomycotina.</title>
        <authorList>
            <person name="Kijpornyongpan T."/>
            <person name="Mondo S.J."/>
            <person name="Barry K."/>
            <person name="Sandor L."/>
            <person name="Lee J."/>
            <person name="Lipzen A."/>
            <person name="Pangilinan J."/>
            <person name="LaButti K."/>
            <person name="Hainaut M."/>
            <person name="Henrissat B."/>
            <person name="Grigoriev I.V."/>
            <person name="Spatafora J.W."/>
            <person name="Aime M.C."/>
        </authorList>
    </citation>
    <scope>NUCLEOTIDE SEQUENCE [LARGE SCALE GENOMIC DNA]</scope>
    <source>
        <strain evidence="3 4">MCA 3882</strain>
    </source>
</reference>
<keyword evidence="4" id="KW-1185">Reference proteome</keyword>
<dbReference type="RefSeq" id="XP_025352806.1">
    <property type="nucleotide sequence ID" value="XM_025500154.1"/>
</dbReference>
<evidence type="ECO:0000259" key="2">
    <source>
        <dbReference type="Pfam" id="PF08543"/>
    </source>
</evidence>
<organism evidence="3 4">
    <name type="scientific">Meira miltonrushii</name>
    <dbReference type="NCBI Taxonomy" id="1280837"/>
    <lineage>
        <taxon>Eukaryota</taxon>
        <taxon>Fungi</taxon>
        <taxon>Dikarya</taxon>
        <taxon>Basidiomycota</taxon>
        <taxon>Ustilaginomycotina</taxon>
        <taxon>Exobasidiomycetes</taxon>
        <taxon>Exobasidiales</taxon>
        <taxon>Brachybasidiaceae</taxon>
        <taxon>Meira</taxon>
    </lineage>
</organism>
<name>A0A316V5K3_9BASI</name>
<dbReference type="SUPFAM" id="SSF48613">
    <property type="entry name" value="Heme oxygenase-like"/>
    <property type="match status" value="1"/>
</dbReference>
<dbReference type="InterPro" id="IPR029056">
    <property type="entry name" value="Ribokinase-like"/>
</dbReference>
<dbReference type="Pfam" id="PF08543">
    <property type="entry name" value="Phos_pyr_kin"/>
    <property type="match status" value="2"/>
</dbReference>
<dbReference type="PANTHER" id="PTHR20858:SF17">
    <property type="entry name" value="HYDROXYMETHYLPYRIMIDINE_PHOSPHOMETHYLPYRIMIDINE KINASE THI20-RELATED"/>
    <property type="match status" value="1"/>
</dbReference>
<gene>
    <name evidence="3" type="ORF">FA14DRAFT_168672</name>
</gene>
<evidence type="ECO:0000313" key="3">
    <source>
        <dbReference type="EMBL" id="PWN32504.1"/>
    </source>
</evidence>
<dbReference type="GO" id="GO:0005829">
    <property type="term" value="C:cytosol"/>
    <property type="evidence" value="ECO:0007669"/>
    <property type="project" value="TreeGrafter"/>
</dbReference>
<protein>
    <recommendedName>
        <fullName evidence="5">Phosphomethylpyrimidine kinase</fullName>
    </recommendedName>
</protein>
<dbReference type="CDD" id="cd19367">
    <property type="entry name" value="TenA_C_ScTHI20-like"/>
    <property type="match status" value="1"/>
</dbReference>
<feature type="domain" description="Thiaminase-2/PQQC" evidence="1">
    <location>
        <begin position="379"/>
        <end position="594"/>
    </location>
</feature>
<dbReference type="FunCoup" id="A0A316V5K3">
    <property type="interactions" value="212"/>
</dbReference>
<sequence>MTSQRKAFTASPPRILSIAGSDPSGGAGIQADLKTIASLGCYGMCALTALTAQNTKGVSEIHITPTDFFRSQLQTLWEDIEIDAIKIGMLGNREIINALHEELKDRRIQNVPIVIDPVMVSTSGSLLLTHDSINDLIKLLLPKCYLLTPNLPEAKQLLEHAKSSIRIENDGNLANLMLAAHHLTSLGPKVALVKGGHHIWKRSQLEANLKEIGISVEGENVEEEKYLGAEVLQGSWQSHKLIVVRTDLEPYADVLSSGRHDQDPGTVADVLYDSIKDQLTIFVKPHVQSQTTHGTGCTLSSALASNLTSSASLTSVVHTSIQYVQRCISRGLSDLGRGVGPLNHLCGIQPRPILQPIDVPLCDSERFPLCSRLISCSLPIWRAFTQHPFVAGLVGYTLPRESFIYFLKQDYLFLKHYARVWASGASSFTVGSTFERIATFAGIAAEMASEADNHVKICQRWGISRDQLETTVESSATLAYTRYVLDVSRSGDALELLAATGPCLLGYGEAGRWIKKEQSKRGALDRSSEQAAAFQDWVEYYAGEEFQKIVRDGIQNMEKYAANDPPSLKRTANLQRIWDAAIRLEIGMWDEALNTQLRRDVLSS</sequence>
<dbReference type="InterPro" id="IPR013749">
    <property type="entry name" value="PM/HMP-P_kinase-1"/>
</dbReference>
<dbReference type="Pfam" id="PF03070">
    <property type="entry name" value="TENA_THI-4"/>
    <property type="match status" value="1"/>
</dbReference>
<dbReference type="GO" id="GO:0008972">
    <property type="term" value="F:phosphomethylpyrimidine kinase activity"/>
    <property type="evidence" value="ECO:0007669"/>
    <property type="project" value="InterPro"/>
</dbReference>
<dbReference type="InterPro" id="IPR004399">
    <property type="entry name" value="HMP/HMP-P_kinase_dom"/>
</dbReference>